<dbReference type="AlphaFoldDB" id="K0R3F1"/>
<feature type="compositionally biased region" description="Acidic residues" evidence="1">
    <location>
        <begin position="75"/>
        <end position="84"/>
    </location>
</feature>
<protein>
    <submittedName>
        <fullName evidence="2">Uncharacterized protein</fullName>
    </submittedName>
</protein>
<accession>K0R3F1</accession>
<evidence type="ECO:0000256" key="1">
    <source>
        <dbReference type="SAM" id="MobiDB-lite"/>
    </source>
</evidence>
<organism evidence="2 3">
    <name type="scientific">Thalassiosira oceanica</name>
    <name type="common">Marine diatom</name>
    <dbReference type="NCBI Taxonomy" id="159749"/>
    <lineage>
        <taxon>Eukaryota</taxon>
        <taxon>Sar</taxon>
        <taxon>Stramenopiles</taxon>
        <taxon>Ochrophyta</taxon>
        <taxon>Bacillariophyta</taxon>
        <taxon>Coscinodiscophyceae</taxon>
        <taxon>Thalassiosirophycidae</taxon>
        <taxon>Thalassiosirales</taxon>
        <taxon>Thalassiosiraceae</taxon>
        <taxon>Thalassiosira</taxon>
    </lineage>
</organism>
<dbReference type="EMBL" id="AGNL01048115">
    <property type="protein sequence ID" value="EJK45949.1"/>
    <property type="molecule type" value="Genomic_DNA"/>
</dbReference>
<feature type="region of interest" description="Disordered" evidence="1">
    <location>
        <begin position="40"/>
        <end position="93"/>
    </location>
</feature>
<evidence type="ECO:0000313" key="3">
    <source>
        <dbReference type="Proteomes" id="UP000266841"/>
    </source>
</evidence>
<keyword evidence="3" id="KW-1185">Reference proteome</keyword>
<evidence type="ECO:0000313" key="2">
    <source>
        <dbReference type="EMBL" id="EJK45949.1"/>
    </source>
</evidence>
<sequence length="93" mass="9750">MADSSRNSGAGDGVAINCCTSLASVSELKSIVSHHTQLTNLTSSGDDQAMAATSPCAETSKSQPSSNDRQPDPDIFNDDEESDNSPDILSMRM</sequence>
<name>K0R3F1_THAOC</name>
<gene>
    <name evidence="2" type="ORF">THAOC_35410</name>
</gene>
<dbReference type="Proteomes" id="UP000266841">
    <property type="component" value="Unassembled WGS sequence"/>
</dbReference>
<reference evidence="2 3" key="1">
    <citation type="journal article" date="2012" name="Genome Biol.">
        <title>Genome and low-iron response of an oceanic diatom adapted to chronic iron limitation.</title>
        <authorList>
            <person name="Lommer M."/>
            <person name="Specht M."/>
            <person name="Roy A.S."/>
            <person name="Kraemer L."/>
            <person name="Andreson R."/>
            <person name="Gutowska M.A."/>
            <person name="Wolf J."/>
            <person name="Bergner S.V."/>
            <person name="Schilhabel M.B."/>
            <person name="Klostermeier U.C."/>
            <person name="Beiko R.G."/>
            <person name="Rosenstiel P."/>
            <person name="Hippler M."/>
            <person name="Laroche J."/>
        </authorList>
    </citation>
    <scope>NUCLEOTIDE SEQUENCE [LARGE SCALE GENOMIC DNA]</scope>
    <source>
        <strain evidence="2 3">CCMP1005</strain>
    </source>
</reference>
<feature type="compositionally biased region" description="Polar residues" evidence="1">
    <location>
        <begin position="56"/>
        <end position="68"/>
    </location>
</feature>
<proteinExistence type="predicted"/>
<comment type="caution">
    <text evidence="2">The sequence shown here is derived from an EMBL/GenBank/DDBJ whole genome shotgun (WGS) entry which is preliminary data.</text>
</comment>